<dbReference type="Pfam" id="PF04748">
    <property type="entry name" value="Polysacc_deac_2"/>
    <property type="match status" value="1"/>
</dbReference>
<gene>
    <name evidence="1" type="ORF">BKE38_23315</name>
</gene>
<reference evidence="1 2" key="1">
    <citation type="submission" date="2016-10" db="EMBL/GenBank/DDBJ databases">
        <title>Draft Genome sequence of Roseomonas sp. strain M3.</title>
        <authorList>
            <person name="Subhash Y."/>
            <person name="Lee S."/>
        </authorList>
    </citation>
    <scope>NUCLEOTIDE SEQUENCE [LARGE SCALE GENOMIC DNA]</scope>
    <source>
        <strain evidence="1 2">M3</strain>
    </source>
</reference>
<protein>
    <recommendedName>
        <fullName evidence="3">Divergent polysaccharide deacetylase family protein</fullName>
    </recommendedName>
</protein>
<proteinExistence type="predicted"/>
<accession>A0A1V2GW53</accession>
<evidence type="ECO:0000313" key="1">
    <source>
        <dbReference type="EMBL" id="ONG47424.1"/>
    </source>
</evidence>
<evidence type="ECO:0000313" key="2">
    <source>
        <dbReference type="Proteomes" id="UP000188879"/>
    </source>
</evidence>
<dbReference type="EMBL" id="MLCO01000278">
    <property type="protein sequence ID" value="ONG47424.1"/>
    <property type="molecule type" value="Genomic_DNA"/>
</dbReference>
<dbReference type="Proteomes" id="UP000188879">
    <property type="component" value="Unassembled WGS sequence"/>
</dbReference>
<dbReference type="AlphaFoldDB" id="A0A1V2GW53"/>
<dbReference type="SUPFAM" id="SSF88713">
    <property type="entry name" value="Glycoside hydrolase/deacetylase"/>
    <property type="match status" value="1"/>
</dbReference>
<dbReference type="PANTHER" id="PTHR30105:SF2">
    <property type="entry name" value="DIVERGENT POLYSACCHARIDE DEACETYLASE SUPERFAMILY"/>
    <property type="match status" value="1"/>
</dbReference>
<dbReference type="CDD" id="cd10936">
    <property type="entry name" value="CE4_DAC2"/>
    <property type="match status" value="1"/>
</dbReference>
<organism evidence="1 2">
    <name type="scientific">Teichococcus deserti</name>
    <dbReference type="NCBI Taxonomy" id="1817963"/>
    <lineage>
        <taxon>Bacteria</taxon>
        <taxon>Pseudomonadati</taxon>
        <taxon>Pseudomonadota</taxon>
        <taxon>Alphaproteobacteria</taxon>
        <taxon>Acetobacterales</taxon>
        <taxon>Roseomonadaceae</taxon>
        <taxon>Roseomonas</taxon>
    </lineage>
</organism>
<dbReference type="InterPro" id="IPR011330">
    <property type="entry name" value="Glyco_hydro/deAcase_b/a-brl"/>
</dbReference>
<comment type="caution">
    <text evidence="1">The sequence shown here is derived from an EMBL/GenBank/DDBJ whole genome shotgun (WGS) entry which is preliminary data.</text>
</comment>
<sequence length="269" mass="28164">MCIRASPAPDPALLEASPFGGLPRVTTDGREPRQLYARPFDAAERRPRIALVIGGFGNSPTRSEEALRRLPAGVTAAFNPQALRPDLLLAQARGAGREVLLGLPLESANGEAAEHSLRPGLKLWENLELLHRAMGRIAGYAGVVGALGNQRGERFAAEAGQLEAVQEEVQARGLFYLDARPGAAPPLEGAGATIDLVLDEPLTRGEVERRLAALEQIARRNGSAIGLAAEPSPLLVDRIAAWAAGLEGRGLVLAPASAALRGAGPSASR</sequence>
<name>A0A1V2GW53_9PROT</name>
<evidence type="ECO:0008006" key="3">
    <source>
        <dbReference type="Google" id="ProtNLM"/>
    </source>
</evidence>
<dbReference type="InterPro" id="IPR006837">
    <property type="entry name" value="Divergent_DAC"/>
</dbReference>
<dbReference type="Gene3D" id="3.20.20.370">
    <property type="entry name" value="Glycoside hydrolase/deacetylase"/>
    <property type="match status" value="1"/>
</dbReference>
<dbReference type="OrthoDB" id="9784811at2"/>
<keyword evidence="2" id="KW-1185">Reference proteome</keyword>
<dbReference type="PANTHER" id="PTHR30105">
    <property type="entry name" value="UNCHARACTERIZED YIBQ-RELATED"/>
    <property type="match status" value="1"/>
</dbReference>
<dbReference type="GO" id="GO:0005975">
    <property type="term" value="P:carbohydrate metabolic process"/>
    <property type="evidence" value="ECO:0007669"/>
    <property type="project" value="InterPro"/>
</dbReference>